<dbReference type="InterPro" id="IPR050861">
    <property type="entry name" value="Dihydroxyacetone_Kinase"/>
</dbReference>
<comment type="catalytic activity">
    <reaction evidence="1">
        <text>dihydroxyacetone + phosphoenolpyruvate = dihydroxyacetone phosphate + pyruvate</text>
        <dbReference type="Rhea" id="RHEA:18381"/>
        <dbReference type="ChEBI" id="CHEBI:15361"/>
        <dbReference type="ChEBI" id="CHEBI:16016"/>
        <dbReference type="ChEBI" id="CHEBI:57642"/>
        <dbReference type="ChEBI" id="CHEBI:58702"/>
        <dbReference type="EC" id="2.7.1.121"/>
    </reaction>
</comment>
<evidence type="ECO:0000256" key="5">
    <source>
        <dbReference type="ARBA" id="ARBA00022777"/>
    </source>
</evidence>
<proteinExistence type="predicted"/>
<dbReference type="GO" id="GO:0005829">
    <property type="term" value="C:cytosol"/>
    <property type="evidence" value="ECO:0007669"/>
    <property type="project" value="TreeGrafter"/>
</dbReference>
<comment type="subunit">
    <text evidence="7">Homodimer. The dihydroxyacetone kinase complex is composed of a homodimer of DhaM, a homodimer of DhaK and the subunit DhaL.</text>
</comment>
<feature type="domain" description="DhaL" evidence="9">
    <location>
        <begin position="6"/>
        <end position="205"/>
    </location>
</feature>
<dbReference type="FunFam" id="1.25.40.340:FF:000002">
    <property type="entry name" value="Dihydroxyacetone kinase, L subunit"/>
    <property type="match status" value="1"/>
</dbReference>
<comment type="function">
    <text evidence="8">ADP-binding subunit of the dihydroxyacetone kinase, which is responsible for the phosphoenolpyruvate (PEP)-dependent phosphorylation of dihydroxyacetone. DhaL-ADP is converted to DhaL-ATP via a phosphoryl group transfer from DhaM and transmits it to dihydroxyacetone binds to DhaK.</text>
</comment>
<keyword evidence="4" id="KW-0808">Transferase</keyword>
<dbReference type="Gene3D" id="1.25.40.340">
    <property type="match status" value="1"/>
</dbReference>
<evidence type="ECO:0000313" key="11">
    <source>
        <dbReference type="Proteomes" id="UP000280960"/>
    </source>
</evidence>
<accession>A0A3G2R8B6</accession>
<evidence type="ECO:0000256" key="2">
    <source>
        <dbReference type="ARBA" id="ARBA00004745"/>
    </source>
</evidence>
<dbReference type="Pfam" id="PF02734">
    <property type="entry name" value="Dak2"/>
    <property type="match status" value="1"/>
</dbReference>
<dbReference type="PANTHER" id="PTHR28629:SF4">
    <property type="entry name" value="TRIOKINASE_FMN CYCLASE"/>
    <property type="match status" value="1"/>
</dbReference>
<comment type="pathway">
    <text evidence="2">Polyol metabolism; glycerol degradation.</text>
</comment>
<protein>
    <recommendedName>
        <fullName evidence="3">phosphoenolpyruvate--glycerone phosphotransferase</fullName>
        <ecNumber evidence="3">2.7.1.121</ecNumber>
    </recommendedName>
</protein>
<keyword evidence="5 10" id="KW-0418">Kinase</keyword>
<dbReference type="GO" id="GO:0047324">
    <property type="term" value="F:phosphoenolpyruvate-glycerone phosphotransferase activity"/>
    <property type="evidence" value="ECO:0007669"/>
    <property type="project" value="UniProtKB-EC"/>
</dbReference>
<name>A0A3G2R8B6_9FIRM</name>
<sequence>MATDTAGLVKILEAVAGKISENREFLTELDSAIGDADHGINMSKGFSAVLEKLHSQKIDDCGTILKTVGMTLVSTVGGASGPLYGTAFMKAGQAVAGKSSLDFEDFVTILDQALEGIKYRGKAQRGDKTIIDALEPAVEILRKEKDCTDKKAAMDKALNAAKEGVEYTRSIIAKKGRASYLGERSIGHQDPGATSCYLMLQAAIEKIKEMSGKGC</sequence>
<dbReference type="AlphaFoldDB" id="A0A3G2R8B6"/>
<dbReference type="InterPro" id="IPR012737">
    <property type="entry name" value="DhaK_L_YcgS"/>
</dbReference>
<keyword evidence="6" id="KW-0319">Glycerol metabolism</keyword>
<dbReference type="GO" id="GO:0019563">
    <property type="term" value="P:glycerol catabolic process"/>
    <property type="evidence" value="ECO:0007669"/>
    <property type="project" value="TreeGrafter"/>
</dbReference>
<evidence type="ECO:0000256" key="6">
    <source>
        <dbReference type="ARBA" id="ARBA00022798"/>
    </source>
</evidence>
<dbReference type="SUPFAM" id="SSF101473">
    <property type="entry name" value="DhaL-like"/>
    <property type="match status" value="1"/>
</dbReference>
<dbReference type="RefSeq" id="WP_122015430.1">
    <property type="nucleotide sequence ID" value="NZ_CP033169.1"/>
</dbReference>
<organism evidence="10 11">
    <name type="scientific">Biomaibacter acetigenes</name>
    <dbReference type="NCBI Taxonomy" id="2316383"/>
    <lineage>
        <taxon>Bacteria</taxon>
        <taxon>Bacillati</taxon>
        <taxon>Bacillota</taxon>
        <taxon>Clostridia</taxon>
        <taxon>Thermosediminibacterales</taxon>
        <taxon>Tepidanaerobacteraceae</taxon>
        <taxon>Biomaibacter</taxon>
    </lineage>
</organism>
<evidence type="ECO:0000256" key="7">
    <source>
        <dbReference type="ARBA" id="ARBA00046577"/>
    </source>
</evidence>
<dbReference type="PANTHER" id="PTHR28629">
    <property type="entry name" value="TRIOKINASE/FMN CYCLASE"/>
    <property type="match status" value="1"/>
</dbReference>
<dbReference type="InterPro" id="IPR004007">
    <property type="entry name" value="DhaL_dom"/>
</dbReference>
<evidence type="ECO:0000256" key="8">
    <source>
        <dbReference type="ARBA" id="ARBA00055771"/>
    </source>
</evidence>
<gene>
    <name evidence="10" type="primary">dhaL</name>
    <name evidence="10" type="ORF">D2962_14765</name>
</gene>
<dbReference type="EC" id="2.7.1.121" evidence="3"/>
<dbReference type="PROSITE" id="PS51480">
    <property type="entry name" value="DHAL"/>
    <property type="match status" value="1"/>
</dbReference>
<dbReference type="NCBIfam" id="TIGR02365">
    <property type="entry name" value="dha_L_ycgS"/>
    <property type="match status" value="1"/>
</dbReference>
<evidence type="ECO:0000313" key="10">
    <source>
        <dbReference type="EMBL" id="AYO31691.1"/>
    </source>
</evidence>
<dbReference type="EMBL" id="CP033169">
    <property type="protein sequence ID" value="AYO31691.1"/>
    <property type="molecule type" value="Genomic_DNA"/>
</dbReference>
<evidence type="ECO:0000256" key="1">
    <source>
        <dbReference type="ARBA" id="ARBA00001113"/>
    </source>
</evidence>
<dbReference type="Proteomes" id="UP000280960">
    <property type="component" value="Chromosome"/>
</dbReference>
<dbReference type="InterPro" id="IPR036117">
    <property type="entry name" value="DhaL_dom_sf"/>
</dbReference>
<evidence type="ECO:0000256" key="4">
    <source>
        <dbReference type="ARBA" id="ARBA00022679"/>
    </source>
</evidence>
<keyword evidence="11" id="KW-1185">Reference proteome</keyword>
<reference evidence="10 11" key="1">
    <citation type="submission" date="2018-10" db="EMBL/GenBank/DDBJ databases">
        <authorList>
            <person name="Zhang X."/>
        </authorList>
    </citation>
    <scope>NUCLEOTIDE SEQUENCE [LARGE SCALE GENOMIC DNA]</scope>
    <source>
        <strain evidence="10 11">SK-G1</strain>
    </source>
</reference>
<evidence type="ECO:0000259" key="9">
    <source>
        <dbReference type="PROSITE" id="PS51480"/>
    </source>
</evidence>
<dbReference type="SMART" id="SM01120">
    <property type="entry name" value="Dak2"/>
    <property type="match status" value="1"/>
</dbReference>
<dbReference type="GO" id="GO:0004371">
    <property type="term" value="F:glycerone kinase activity"/>
    <property type="evidence" value="ECO:0007669"/>
    <property type="project" value="InterPro"/>
</dbReference>
<dbReference type="KEGG" id="bacg:D2962_14765"/>
<evidence type="ECO:0000256" key="3">
    <source>
        <dbReference type="ARBA" id="ARBA00012095"/>
    </source>
</evidence>